<evidence type="ECO:0008006" key="14">
    <source>
        <dbReference type="Google" id="ProtNLM"/>
    </source>
</evidence>
<dbReference type="GO" id="GO:0050840">
    <property type="term" value="F:extracellular matrix binding"/>
    <property type="evidence" value="ECO:0007669"/>
    <property type="project" value="TreeGrafter"/>
</dbReference>
<evidence type="ECO:0000256" key="6">
    <source>
        <dbReference type="ARBA" id="ARBA00023180"/>
    </source>
</evidence>
<dbReference type="InterPro" id="IPR036058">
    <property type="entry name" value="Kazal_dom_sf"/>
</dbReference>
<dbReference type="SUPFAM" id="SSF47473">
    <property type="entry name" value="EF-hand"/>
    <property type="match status" value="1"/>
</dbReference>
<evidence type="ECO:0000313" key="12">
    <source>
        <dbReference type="EMBL" id="KAJ1523305.1"/>
    </source>
</evidence>
<keyword evidence="7" id="KW-0357">Heparan sulfate</keyword>
<comment type="caution">
    <text evidence="12">The sequence shown here is derived from an EMBL/GenBank/DDBJ whole genome shotgun (WGS) entry which is preliminary data.</text>
</comment>
<feature type="region of interest" description="Disordered" evidence="9">
    <location>
        <begin position="172"/>
        <end position="201"/>
    </location>
</feature>
<dbReference type="CDD" id="cd00191">
    <property type="entry name" value="TY"/>
    <property type="match status" value="1"/>
</dbReference>
<feature type="disulfide bond" evidence="8">
    <location>
        <begin position="407"/>
        <end position="414"/>
    </location>
</feature>
<evidence type="ECO:0000256" key="7">
    <source>
        <dbReference type="ARBA" id="ARBA00023207"/>
    </source>
</evidence>
<dbReference type="InterPro" id="IPR011992">
    <property type="entry name" value="EF-hand-dom_pair"/>
</dbReference>
<keyword evidence="4" id="KW-0654">Proteoglycan</keyword>
<dbReference type="Pfam" id="PF07648">
    <property type="entry name" value="Kazal_2"/>
    <property type="match status" value="1"/>
</dbReference>
<dbReference type="InterPro" id="IPR036857">
    <property type="entry name" value="Thyroglobulin_1_sf"/>
</dbReference>
<dbReference type="GO" id="GO:0005615">
    <property type="term" value="C:extracellular space"/>
    <property type="evidence" value="ECO:0007669"/>
    <property type="project" value="TreeGrafter"/>
</dbReference>
<feature type="domain" description="Kazal-like" evidence="11">
    <location>
        <begin position="87"/>
        <end position="138"/>
    </location>
</feature>
<keyword evidence="13" id="KW-1185">Reference proteome</keyword>
<feature type="region of interest" description="Disordered" evidence="9">
    <location>
        <begin position="444"/>
        <end position="484"/>
    </location>
</feature>
<feature type="domain" description="Thyroglobulin type-1" evidence="10">
    <location>
        <begin position="373"/>
        <end position="435"/>
    </location>
</feature>
<feature type="compositionally biased region" description="Low complexity" evidence="9">
    <location>
        <begin position="54"/>
        <end position="69"/>
    </location>
</feature>
<dbReference type="Gene3D" id="1.10.238.10">
    <property type="entry name" value="EF-hand"/>
    <property type="match status" value="1"/>
</dbReference>
<evidence type="ECO:0000259" key="10">
    <source>
        <dbReference type="PROSITE" id="PS51162"/>
    </source>
</evidence>
<protein>
    <recommendedName>
        <fullName evidence="14">Proteoglycan Cow</fullName>
    </recommendedName>
</protein>
<feature type="compositionally biased region" description="Acidic residues" evidence="9">
    <location>
        <begin position="70"/>
        <end position="87"/>
    </location>
</feature>
<proteinExistence type="predicted"/>
<dbReference type="AlphaFoldDB" id="A0AAV7XBE0"/>
<dbReference type="SMART" id="SM00280">
    <property type="entry name" value="KAZAL"/>
    <property type="match status" value="1"/>
</dbReference>
<dbReference type="Pfam" id="PF10591">
    <property type="entry name" value="SPARC_Ca_bdg"/>
    <property type="match status" value="1"/>
</dbReference>
<name>A0AAV7XBE0_9NEOP</name>
<keyword evidence="6" id="KW-0325">Glycoprotein</keyword>
<feature type="compositionally biased region" description="Acidic residues" evidence="9">
    <location>
        <begin position="461"/>
        <end position="476"/>
    </location>
</feature>
<comment type="caution">
    <text evidence="8">Lacks conserved residue(s) required for the propagation of feature annotation.</text>
</comment>
<dbReference type="Gene3D" id="3.30.60.30">
    <property type="match status" value="1"/>
</dbReference>
<evidence type="ECO:0000256" key="4">
    <source>
        <dbReference type="ARBA" id="ARBA00022974"/>
    </source>
</evidence>
<evidence type="ECO:0000256" key="8">
    <source>
        <dbReference type="PROSITE-ProRule" id="PRU00500"/>
    </source>
</evidence>
<dbReference type="SMART" id="SM00211">
    <property type="entry name" value="TY"/>
    <property type="match status" value="1"/>
</dbReference>
<dbReference type="GO" id="GO:0005518">
    <property type="term" value="F:collagen binding"/>
    <property type="evidence" value="ECO:0007669"/>
    <property type="project" value="TreeGrafter"/>
</dbReference>
<dbReference type="CDD" id="cd00104">
    <property type="entry name" value="KAZAL_FS"/>
    <property type="match status" value="1"/>
</dbReference>
<evidence type="ECO:0000256" key="2">
    <source>
        <dbReference type="ARBA" id="ARBA00022525"/>
    </source>
</evidence>
<dbReference type="PANTHER" id="PTHR13866">
    <property type="entry name" value="SPARC OSTEONECTIN"/>
    <property type="match status" value="1"/>
</dbReference>
<feature type="region of interest" description="Disordered" evidence="9">
    <location>
        <begin position="54"/>
        <end position="92"/>
    </location>
</feature>
<dbReference type="InterPro" id="IPR002350">
    <property type="entry name" value="Kazal_dom"/>
</dbReference>
<sequence length="484" mass="54812">MGEKKRWILDPESPLCRPLRCKQYKELCLLEDLSTAVCVGKKELRRNGDVVIPRSRLPSSTASPSGSASSEDEFYDSEDDEEEDDTSESITNCSPCPVVRPTFLCGADNRTYSSLCRLDYHNCIHATAVGVACKGFCPCKEKELQQRKKERQQERYNQFVNKYKATVEKQQQQQQQQLQTPQPLQQQQAQQDTTAAAPKLDSKYTFTPEDFKYENKHYKYIKYTKYNKGGDDKDKQRVFNEVLEGKPGAGGGQAAVDRPVQPSPECGPSQLQSMGDRMLDWFSVVMADAATRRRPRQRSASKASFPGTCQSEVRWMFGHLDRDADSRLSLHELYGLEHDQSEKCMKPFLDSCDTDLDVFVSPDEWCRCFEKTERPCEAVKRGMSPKALREVYVPDCDQDGFFRPVQCGPTGNVCWCVDKHGVAVAGTRVFGKPSCTEILNKTNKEQHQVSQAQDSNQLHEDSDDDEDDDDDSDVEGSADQPLDF</sequence>
<evidence type="ECO:0000256" key="3">
    <source>
        <dbReference type="ARBA" id="ARBA00022729"/>
    </source>
</evidence>
<dbReference type="SUPFAM" id="SSF100895">
    <property type="entry name" value="Kazal-type serine protease inhibitors"/>
    <property type="match status" value="1"/>
</dbReference>
<organism evidence="12 13">
    <name type="scientific">Megalurothrips usitatus</name>
    <name type="common">bean blossom thrips</name>
    <dbReference type="NCBI Taxonomy" id="439358"/>
    <lineage>
        <taxon>Eukaryota</taxon>
        <taxon>Metazoa</taxon>
        <taxon>Ecdysozoa</taxon>
        <taxon>Arthropoda</taxon>
        <taxon>Hexapoda</taxon>
        <taxon>Insecta</taxon>
        <taxon>Pterygota</taxon>
        <taxon>Neoptera</taxon>
        <taxon>Paraneoptera</taxon>
        <taxon>Thysanoptera</taxon>
        <taxon>Terebrantia</taxon>
        <taxon>Thripoidea</taxon>
        <taxon>Thripidae</taxon>
        <taxon>Megalurothrips</taxon>
    </lineage>
</organism>
<dbReference type="EMBL" id="JAPTSV010000010">
    <property type="protein sequence ID" value="KAJ1523305.1"/>
    <property type="molecule type" value="Genomic_DNA"/>
</dbReference>
<evidence type="ECO:0000259" key="11">
    <source>
        <dbReference type="PROSITE" id="PS51465"/>
    </source>
</evidence>
<dbReference type="InterPro" id="IPR000716">
    <property type="entry name" value="Thyroglobulin_1"/>
</dbReference>
<gene>
    <name evidence="12" type="ORF">ONE63_001184</name>
</gene>
<accession>A0AAV7XBE0</accession>
<dbReference type="SUPFAM" id="SSF57610">
    <property type="entry name" value="Thyroglobulin type-1 domain"/>
    <property type="match status" value="1"/>
</dbReference>
<dbReference type="Proteomes" id="UP001075354">
    <property type="component" value="Chromosome 10"/>
</dbReference>
<feature type="compositionally biased region" description="Low complexity" evidence="9">
    <location>
        <begin position="172"/>
        <end position="198"/>
    </location>
</feature>
<dbReference type="InterPro" id="IPR019577">
    <property type="entry name" value="SPARC/Testican_Ca-bd-dom"/>
</dbReference>
<dbReference type="PROSITE" id="PS51162">
    <property type="entry name" value="THYROGLOBULIN_1_2"/>
    <property type="match status" value="1"/>
</dbReference>
<evidence type="ECO:0000313" key="13">
    <source>
        <dbReference type="Proteomes" id="UP001075354"/>
    </source>
</evidence>
<keyword evidence="5 8" id="KW-1015">Disulfide bond</keyword>
<dbReference type="PANTHER" id="PTHR13866:SF30">
    <property type="match status" value="1"/>
</dbReference>
<evidence type="ECO:0000256" key="5">
    <source>
        <dbReference type="ARBA" id="ARBA00023157"/>
    </source>
</evidence>
<dbReference type="PROSITE" id="PS00484">
    <property type="entry name" value="THYROGLOBULIN_1_1"/>
    <property type="match status" value="1"/>
</dbReference>
<dbReference type="Pfam" id="PF00086">
    <property type="entry name" value="Thyroglobulin_1"/>
    <property type="match status" value="1"/>
</dbReference>
<dbReference type="GO" id="GO:0005509">
    <property type="term" value="F:calcium ion binding"/>
    <property type="evidence" value="ECO:0007669"/>
    <property type="project" value="InterPro"/>
</dbReference>
<reference evidence="12" key="1">
    <citation type="submission" date="2022-12" db="EMBL/GenBank/DDBJ databases">
        <title>Chromosome-level genome assembly of the bean flower thrips Megalurothrips usitatus.</title>
        <authorList>
            <person name="Ma L."/>
            <person name="Liu Q."/>
            <person name="Li H."/>
            <person name="Cai W."/>
        </authorList>
    </citation>
    <scope>NUCLEOTIDE SEQUENCE</scope>
    <source>
        <strain evidence="12">Cailab_2022a</strain>
    </source>
</reference>
<keyword evidence="2" id="KW-0964">Secreted</keyword>
<feature type="region of interest" description="Disordered" evidence="9">
    <location>
        <begin position="245"/>
        <end position="270"/>
    </location>
</feature>
<evidence type="ECO:0000256" key="1">
    <source>
        <dbReference type="ARBA" id="ARBA00004613"/>
    </source>
</evidence>
<evidence type="ECO:0000256" key="9">
    <source>
        <dbReference type="SAM" id="MobiDB-lite"/>
    </source>
</evidence>
<comment type="subcellular location">
    <subcellularLocation>
        <location evidence="1">Secreted</location>
    </subcellularLocation>
</comment>
<keyword evidence="3" id="KW-0732">Signal</keyword>
<dbReference type="PROSITE" id="PS51465">
    <property type="entry name" value="KAZAL_2"/>
    <property type="match status" value="1"/>
</dbReference>